<dbReference type="AlphaFoldDB" id="A0A8J3HRC9"/>
<name>A0A8J3HRC9_9CHLR</name>
<organism evidence="1 2">
    <name type="scientific">Ktedonospora formicarum</name>
    <dbReference type="NCBI Taxonomy" id="2778364"/>
    <lineage>
        <taxon>Bacteria</taxon>
        <taxon>Bacillati</taxon>
        <taxon>Chloroflexota</taxon>
        <taxon>Ktedonobacteria</taxon>
        <taxon>Ktedonobacterales</taxon>
        <taxon>Ktedonobacteraceae</taxon>
        <taxon>Ktedonospora</taxon>
    </lineage>
</organism>
<evidence type="ECO:0000313" key="2">
    <source>
        <dbReference type="Proteomes" id="UP000612362"/>
    </source>
</evidence>
<evidence type="ECO:0000313" key="1">
    <source>
        <dbReference type="EMBL" id="GHO42209.1"/>
    </source>
</evidence>
<keyword evidence="2" id="KW-1185">Reference proteome</keyword>
<gene>
    <name evidence="1" type="ORF">KSX_03720</name>
</gene>
<proteinExistence type="predicted"/>
<comment type="caution">
    <text evidence="1">The sequence shown here is derived from an EMBL/GenBank/DDBJ whole genome shotgun (WGS) entry which is preliminary data.</text>
</comment>
<sequence>MSIAGVWDTQQYYMPGMKSSTARDNTMMVERARRQAKNALAGWELMKEKVIAFV</sequence>
<protein>
    <submittedName>
        <fullName evidence="1">Uncharacterized protein</fullName>
    </submittedName>
</protein>
<reference evidence="1" key="1">
    <citation type="submission" date="2020-10" db="EMBL/GenBank/DDBJ databases">
        <title>Taxonomic study of unclassified bacteria belonging to the class Ktedonobacteria.</title>
        <authorList>
            <person name="Yabe S."/>
            <person name="Wang C.M."/>
            <person name="Zheng Y."/>
            <person name="Sakai Y."/>
            <person name="Cavaletti L."/>
            <person name="Monciardini P."/>
            <person name="Donadio S."/>
        </authorList>
    </citation>
    <scope>NUCLEOTIDE SEQUENCE</scope>
    <source>
        <strain evidence="1">SOSP1-1</strain>
    </source>
</reference>
<dbReference type="Proteomes" id="UP000612362">
    <property type="component" value="Unassembled WGS sequence"/>
</dbReference>
<dbReference type="EMBL" id="BNJF01000001">
    <property type="protein sequence ID" value="GHO42209.1"/>
    <property type="molecule type" value="Genomic_DNA"/>
</dbReference>
<accession>A0A8J3HRC9</accession>